<dbReference type="AlphaFoldDB" id="A0A0A3AQ10"/>
<keyword evidence="2 4" id="KW-0808">Transferase</keyword>
<evidence type="ECO:0000256" key="4">
    <source>
        <dbReference type="RuleBase" id="RU003704"/>
    </source>
</evidence>
<dbReference type="InterPro" id="IPR011611">
    <property type="entry name" value="PfkB_dom"/>
</dbReference>
<dbReference type="OrthoDB" id="9813569at2"/>
<dbReference type="PROSITE" id="PS00584">
    <property type="entry name" value="PFKB_KINASES_2"/>
    <property type="match status" value="1"/>
</dbReference>
<evidence type="ECO:0000313" key="6">
    <source>
        <dbReference type="EMBL" id="KGQ71446.1"/>
    </source>
</evidence>
<dbReference type="EMBL" id="JSUM01000002">
    <property type="protein sequence ID" value="KGQ71446.1"/>
    <property type="molecule type" value="Genomic_DNA"/>
</dbReference>
<evidence type="ECO:0000256" key="2">
    <source>
        <dbReference type="ARBA" id="ARBA00022679"/>
    </source>
</evidence>
<dbReference type="InterPro" id="IPR029056">
    <property type="entry name" value="Ribokinase-like"/>
</dbReference>
<dbReference type="PRINTS" id="PR00990">
    <property type="entry name" value="RIBOKINASE"/>
</dbReference>
<feature type="domain" description="Carbohydrate kinase PfkB" evidence="5">
    <location>
        <begin position="3"/>
        <end position="286"/>
    </location>
</feature>
<keyword evidence="7" id="KW-1185">Reference proteome</keyword>
<proteinExistence type="inferred from homology"/>
<evidence type="ECO:0000259" key="5">
    <source>
        <dbReference type="Pfam" id="PF00294"/>
    </source>
</evidence>
<dbReference type="Pfam" id="PF00294">
    <property type="entry name" value="PfkB"/>
    <property type="match status" value="1"/>
</dbReference>
<dbReference type="GO" id="GO:0006796">
    <property type="term" value="P:phosphate-containing compound metabolic process"/>
    <property type="evidence" value="ECO:0007669"/>
    <property type="project" value="UniProtKB-ARBA"/>
</dbReference>
<dbReference type="STRING" id="505317.OA57_01300"/>
<dbReference type="RefSeq" id="WP_034612412.1">
    <property type="nucleotide sequence ID" value="NZ_JSUM01000002.1"/>
</dbReference>
<protein>
    <submittedName>
        <fullName evidence="6">Sugar kinase</fullName>
    </submittedName>
</protein>
<reference evidence="6 7" key="1">
    <citation type="submission" date="2014-11" db="EMBL/GenBank/DDBJ databases">
        <title>Draft genome sequence of Chelonobacter oris 1662T, associated with respiratory disease in Hermann's Tortoises.</title>
        <authorList>
            <person name="Kudirkiene E."/>
            <person name="Hansen M.J."/>
            <person name="Bojesen A.M."/>
        </authorList>
    </citation>
    <scope>NUCLEOTIDE SEQUENCE [LARGE SCALE GENOMIC DNA]</scope>
    <source>
        <strain evidence="6 7">1662</strain>
    </source>
</reference>
<gene>
    <name evidence="6" type="ORF">OA57_01300</name>
</gene>
<dbReference type="Proteomes" id="UP000030380">
    <property type="component" value="Unassembled WGS sequence"/>
</dbReference>
<comment type="similarity">
    <text evidence="1 4">Belongs to the carbohydrate kinase PfkB family.</text>
</comment>
<evidence type="ECO:0000256" key="3">
    <source>
        <dbReference type="ARBA" id="ARBA00022777"/>
    </source>
</evidence>
<dbReference type="InterPro" id="IPR002139">
    <property type="entry name" value="Ribo/fructo_kinase"/>
</dbReference>
<accession>A0A0A3AQ10</accession>
<comment type="caution">
    <text evidence="6">The sequence shown here is derived from an EMBL/GenBank/DDBJ whole genome shotgun (WGS) entry which is preliminary data.</text>
</comment>
<dbReference type="SUPFAM" id="SSF53613">
    <property type="entry name" value="Ribokinase-like"/>
    <property type="match status" value="1"/>
</dbReference>
<organism evidence="6 7">
    <name type="scientific">Chelonobacter oris</name>
    <dbReference type="NCBI Taxonomy" id="505317"/>
    <lineage>
        <taxon>Bacteria</taxon>
        <taxon>Pseudomonadati</taxon>
        <taxon>Pseudomonadota</taxon>
        <taxon>Gammaproteobacteria</taxon>
        <taxon>Pasteurellales</taxon>
        <taxon>Pasteurellaceae</taxon>
        <taxon>Chelonobacter</taxon>
    </lineage>
</organism>
<sequence length="300" mass="32510">MVKVACLGIAVQDRIYYLDKMPQAGGGKFVAHHYKEVGGGPAATAAVAIAKLGVEVDFIGRLGDDDIGSAIISELSRYRVNPSKIKVYREAKSSQSSIFVDNSGERVIVNYPSPDLSEHPDWLEEIDFRQYDVVLCDVRWHLGAEYCLQKAKKLGIPTVLDADITPQNIEPLVKLADHVIFSAPGLEKMTNEKDLNKALMLAKKICGGTVYVTKGSEGCDWIVSDIPSSYKGFEVNVVDTTGAGDVFHGAFAYAIANKYAIKRAVVFANAVAALKCTAEGGRDGIPSLQEVENFMLYANG</sequence>
<evidence type="ECO:0000313" key="7">
    <source>
        <dbReference type="Proteomes" id="UP000030380"/>
    </source>
</evidence>
<evidence type="ECO:0000256" key="1">
    <source>
        <dbReference type="ARBA" id="ARBA00010688"/>
    </source>
</evidence>
<dbReference type="GO" id="GO:0005829">
    <property type="term" value="C:cytosol"/>
    <property type="evidence" value="ECO:0007669"/>
    <property type="project" value="TreeGrafter"/>
</dbReference>
<name>A0A0A3AQ10_9PAST</name>
<dbReference type="Gene3D" id="3.40.1190.20">
    <property type="match status" value="1"/>
</dbReference>
<dbReference type="GO" id="GO:0016301">
    <property type="term" value="F:kinase activity"/>
    <property type="evidence" value="ECO:0007669"/>
    <property type="project" value="UniProtKB-KW"/>
</dbReference>
<dbReference type="PANTHER" id="PTHR10584:SF157">
    <property type="entry name" value="SULFOFRUCTOSE KINASE"/>
    <property type="match status" value="1"/>
</dbReference>
<dbReference type="InterPro" id="IPR002173">
    <property type="entry name" value="Carboh/pur_kinase_PfkB_CS"/>
</dbReference>
<dbReference type="PANTHER" id="PTHR10584">
    <property type="entry name" value="SUGAR KINASE"/>
    <property type="match status" value="1"/>
</dbReference>
<keyword evidence="3 4" id="KW-0418">Kinase</keyword>